<dbReference type="EMBL" id="CP097562">
    <property type="protein sequence ID" value="USF23656.1"/>
    <property type="molecule type" value="Genomic_DNA"/>
</dbReference>
<name>V2QFZ1_9BACT</name>
<sequence>MIRCLSIPENITPYSFIYNLALEYDKKDYNTCLVLPTERNLRYMANCDFKYIESYAVSNFFEIIIDTDKKIMPVELRPFYLKKAVNKLTNEEITAVFKSDNKEFLSSFIPFAQNTKNIFSFFRELFAEMVDVESLVNASQYSDYEKQINILNHLWSIYLEIIHNDGWIDKYETYKNINLNNIFIDKYDNYIFLISGFLTKYELTVLKKISENKNVTAVFNYAGPKQSQHKEYEAFFETKTLNDKNMPLFSNNNMQIFSCASDISQIELITKKSFEFNIKHNIPFNRMAVIMPDTSCKTYFIKLDYYNIFDVSAGRDISSCSFISFINSLIELYSSFKSGLIEVSSLIHIFSNDMLQKDNEMQQFIKNLYKMLENNKLYMQKDDFLNEKVINEYLASFLNTSNNITVLECINTYKKLLNNIIPLFLLEKDIITETLLLLDRLAVIYKNINDLLLFEETAYIIMNEINSQSIDLPKKEIAVTGILESRNVDYDVLFIPYMTEELFPPKNVKDLFINTEIRNQLKLPTFIDRENLMKNYLYQLMSNAKVIVMSYAENNSGARRSSFIEEIVIKNHLTALKYAPSTISLIQEDKYYYPKDTEISIEKTDKIISFLKDFSYSASNLNIYTSCSLRFYLQYVLNINEKTEPVASLDNKVFGIVIHNVFKNLFDRKISVTDNTYLDKFQSEFIKQMKDYDAYLYNNVEQFIASIIYNNIPKIIAAEQNHIKNGYEESKREYKVQVKFNQFNIKGIIDKIENYKNDIIVTDYKYKDDDKIKPVLNNNFEKIDDIQLPLYALLLDKEMKKLPSDLFYLSIKEKFEYKQGFDISFYSDFKDYLAGILSDIINISKPFEQTKEYKHCDYCPYNTVCGRENGFFSK</sequence>
<evidence type="ECO:0000313" key="1">
    <source>
        <dbReference type="EMBL" id="USF23656.1"/>
    </source>
</evidence>
<keyword evidence="2" id="KW-1185">Reference proteome</keyword>
<dbReference type="AlphaFoldDB" id="V2QFZ1"/>
<gene>
    <name evidence="1" type="ORF">N508_000722</name>
</gene>
<reference evidence="1" key="2">
    <citation type="submission" date="2022-05" db="EMBL/GenBank/DDBJ databases">
        <authorList>
            <person name="Proctor A.L."/>
            <person name="Phillips G.J."/>
            <person name="Wannemuehler M.J."/>
        </authorList>
    </citation>
    <scope>NUCLEOTIDE SEQUENCE</scope>
    <source>
        <strain evidence="1">ASF457</strain>
    </source>
</reference>
<dbReference type="Pfam" id="PF12705">
    <property type="entry name" value="PDDEXK_1"/>
    <property type="match status" value="1"/>
</dbReference>
<reference evidence="1" key="1">
    <citation type="journal article" date="2014" name="Genome Announc.">
        <title>Draft genome sequences of the altered schaedler flora, a defined bacterial community from gnotobiotic mice.</title>
        <authorList>
            <person name="Wannemuehler M.J."/>
            <person name="Overstreet A.M."/>
            <person name="Ward D.V."/>
            <person name="Phillips G.J."/>
        </authorList>
    </citation>
    <scope>NUCLEOTIDE SEQUENCE</scope>
    <source>
        <strain evidence="1">ASF457</strain>
    </source>
</reference>
<reference evidence="1" key="3">
    <citation type="submission" date="2022-06" db="EMBL/GenBank/DDBJ databases">
        <title>Resources to Facilitate Use of the Altered Schaedler Flora (ASF) Mouse Model to Study Microbiome Function.</title>
        <authorList>
            <person name="Proctor A."/>
            <person name="Parvinroo S."/>
            <person name="Richie T."/>
            <person name="Jia X."/>
            <person name="Lee S.T.M."/>
            <person name="Karp P.D."/>
            <person name="Paley S."/>
            <person name="Kostic A.D."/>
            <person name="Pierre J.F."/>
            <person name="Wannemuehler M.J."/>
            <person name="Phillips G.J."/>
        </authorList>
    </citation>
    <scope>NUCLEOTIDE SEQUENCE</scope>
    <source>
        <strain evidence="1">ASF457</strain>
    </source>
</reference>
<dbReference type="InterPro" id="IPR038726">
    <property type="entry name" value="PDDEXK_AddAB-type"/>
</dbReference>
<dbReference type="eggNOG" id="COG2887">
    <property type="taxonomic scope" value="Bacteria"/>
</dbReference>
<dbReference type="InterPro" id="IPR011604">
    <property type="entry name" value="PDDEXK-like_dom_sf"/>
</dbReference>
<dbReference type="SUPFAM" id="SSF52540">
    <property type="entry name" value="P-loop containing nucleoside triphosphate hydrolases"/>
    <property type="match status" value="1"/>
</dbReference>
<dbReference type="RefSeq" id="WP_023275029.1">
    <property type="nucleotide sequence ID" value="NZ_CP097562.1"/>
</dbReference>
<accession>V2QFZ1</accession>
<dbReference type="InterPro" id="IPR027417">
    <property type="entry name" value="P-loop_NTPase"/>
</dbReference>
<organism evidence="1 2">
    <name type="scientific">Mucispirillum schaedleri ASF457</name>
    <dbReference type="NCBI Taxonomy" id="1379858"/>
    <lineage>
        <taxon>Bacteria</taxon>
        <taxon>Pseudomonadati</taxon>
        <taxon>Deferribacterota</taxon>
        <taxon>Deferribacteres</taxon>
        <taxon>Deferribacterales</taxon>
        <taxon>Mucispirillaceae</taxon>
        <taxon>Mucispirillum</taxon>
    </lineage>
</organism>
<evidence type="ECO:0000313" key="2">
    <source>
        <dbReference type="Proteomes" id="UP000017429"/>
    </source>
</evidence>
<dbReference type="InterPro" id="IPR011335">
    <property type="entry name" value="Restrct_endonuc-II-like"/>
</dbReference>
<dbReference type="SUPFAM" id="SSF52980">
    <property type="entry name" value="Restriction endonuclease-like"/>
    <property type="match status" value="1"/>
</dbReference>
<dbReference type="Gene3D" id="3.90.320.10">
    <property type="match status" value="1"/>
</dbReference>
<dbReference type="KEGG" id="msch:N508_000722"/>
<dbReference type="OrthoDB" id="9766257at2"/>
<protein>
    <submittedName>
        <fullName evidence="1">Uncharacterized protein</fullName>
    </submittedName>
</protein>
<dbReference type="Proteomes" id="UP000017429">
    <property type="component" value="Chromosome"/>
</dbReference>
<proteinExistence type="predicted"/>